<organism evidence="2">
    <name type="scientific">Tanacetum cinerariifolium</name>
    <name type="common">Dalmatian daisy</name>
    <name type="synonym">Chrysanthemum cinerariifolium</name>
    <dbReference type="NCBI Taxonomy" id="118510"/>
    <lineage>
        <taxon>Eukaryota</taxon>
        <taxon>Viridiplantae</taxon>
        <taxon>Streptophyta</taxon>
        <taxon>Embryophyta</taxon>
        <taxon>Tracheophyta</taxon>
        <taxon>Spermatophyta</taxon>
        <taxon>Magnoliopsida</taxon>
        <taxon>eudicotyledons</taxon>
        <taxon>Gunneridae</taxon>
        <taxon>Pentapetalae</taxon>
        <taxon>asterids</taxon>
        <taxon>campanulids</taxon>
        <taxon>Asterales</taxon>
        <taxon>Asteraceae</taxon>
        <taxon>Asteroideae</taxon>
        <taxon>Anthemideae</taxon>
        <taxon>Anthemidinae</taxon>
        <taxon>Tanacetum</taxon>
    </lineage>
</organism>
<dbReference type="EMBL" id="BKCJ010288333">
    <property type="protein sequence ID" value="GEZ51511.1"/>
    <property type="molecule type" value="Genomic_DNA"/>
</dbReference>
<feature type="compositionally biased region" description="Basic and acidic residues" evidence="1">
    <location>
        <begin position="316"/>
        <end position="340"/>
    </location>
</feature>
<feature type="compositionally biased region" description="Polar residues" evidence="1">
    <location>
        <begin position="283"/>
        <end position="297"/>
    </location>
</feature>
<protein>
    <submittedName>
        <fullName evidence="2">Uncharacterized protein</fullName>
    </submittedName>
</protein>
<feature type="region of interest" description="Disordered" evidence="1">
    <location>
        <begin position="1"/>
        <end position="108"/>
    </location>
</feature>
<feature type="compositionally biased region" description="Basic and acidic residues" evidence="1">
    <location>
        <begin position="84"/>
        <end position="108"/>
    </location>
</feature>
<evidence type="ECO:0000313" key="2">
    <source>
        <dbReference type="EMBL" id="GEZ51511.1"/>
    </source>
</evidence>
<sequence>SDNVVPKINTGDQDEGQAGPNPGNHDEGQARPNPGVQDEGQAGSNPDDAAESQPKSSHVVHAGPNLEHMDLEATDASTQQNPKQIDEESVLHGEATGKKPRKTNAEAEVSKAVDEIFTDTVDWAMQAPLRARFSDLPTVDMKEILQQQRFEDKSYEAHKDHKKLYDALDNSLERDYSDQLLSYLDEARQKKRKRRDLPRTPFGSPPPQPPPPPPPAGAFGAPGTSRSLRSSQFPPPPPPLSTGTSRSTQQQGSEALSSSNSAASKSQSMDWTTSDTRYESVGVSGTQELSLTDSLIQDDSIPDEQVYLSDDEDSDNDHLIKDDSRKDWWKPLPEEERPATHEPTWTIPPSNVSDVENNWATMLVLAYETPTENSMLAKTRDMMNFLNWYCR</sequence>
<feature type="compositionally biased region" description="Low complexity" evidence="1">
    <location>
        <begin position="217"/>
        <end position="232"/>
    </location>
</feature>
<feature type="compositionally biased region" description="Low complexity" evidence="1">
    <location>
        <begin position="241"/>
        <end position="268"/>
    </location>
</feature>
<dbReference type="AlphaFoldDB" id="A0A699IDQ0"/>
<feature type="region of interest" description="Disordered" evidence="1">
    <location>
        <begin position="183"/>
        <end position="349"/>
    </location>
</feature>
<name>A0A699IDQ0_TANCI</name>
<proteinExistence type="predicted"/>
<accession>A0A699IDQ0</accession>
<evidence type="ECO:0000256" key="1">
    <source>
        <dbReference type="SAM" id="MobiDB-lite"/>
    </source>
</evidence>
<reference evidence="2" key="1">
    <citation type="journal article" date="2019" name="Sci. Rep.">
        <title>Draft genome of Tanacetum cinerariifolium, the natural source of mosquito coil.</title>
        <authorList>
            <person name="Yamashiro T."/>
            <person name="Shiraishi A."/>
            <person name="Satake H."/>
            <person name="Nakayama K."/>
        </authorList>
    </citation>
    <scope>NUCLEOTIDE SEQUENCE</scope>
</reference>
<feature type="compositionally biased region" description="Pro residues" evidence="1">
    <location>
        <begin position="203"/>
        <end position="216"/>
    </location>
</feature>
<feature type="non-terminal residue" evidence="2">
    <location>
        <position position="1"/>
    </location>
</feature>
<gene>
    <name evidence="2" type="ORF">Tci_523484</name>
</gene>
<comment type="caution">
    <text evidence="2">The sequence shown here is derived from an EMBL/GenBank/DDBJ whole genome shotgun (WGS) entry which is preliminary data.</text>
</comment>